<name>A0A3P7LKT1_STRVU</name>
<gene>
    <name evidence="1" type="ORF">SVUK_LOCUS18213</name>
</gene>
<proteinExistence type="predicted"/>
<protein>
    <submittedName>
        <fullName evidence="1">Uncharacterized protein</fullName>
    </submittedName>
</protein>
<accession>A0A3P7LKT1</accession>
<keyword evidence="2" id="KW-1185">Reference proteome</keyword>
<dbReference type="Proteomes" id="UP000270094">
    <property type="component" value="Unassembled WGS sequence"/>
</dbReference>
<evidence type="ECO:0000313" key="1">
    <source>
        <dbReference type="EMBL" id="VDM83215.1"/>
    </source>
</evidence>
<dbReference type="EMBL" id="UYYB01121768">
    <property type="protein sequence ID" value="VDM83215.1"/>
    <property type="molecule type" value="Genomic_DNA"/>
</dbReference>
<dbReference type="AlphaFoldDB" id="A0A3P7LKT1"/>
<reference evidence="1 2" key="1">
    <citation type="submission" date="2018-11" db="EMBL/GenBank/DDBJ databases">
        <authorList>
            <consortium name="Pathogen Informatics"/>
        </authorList>
    </citation>
    <scope>NUCLEOTIDE SEQUENCE [LARGE SCALE GENOMIC DNA]</scope>
</reference>
<organism evidence="1 2">
    <name type="scientific">Strongylus vulgaris</name>
    <name type="common">Blood worm</name>
    <dbReference type="NCBI Taxonomy" id="40348"/>
    <lineage>
        <taxon>Eukaryota</taxon>
        <taxon>Metazoa</taxon>
        <taxon>Ecdysozoa</taxon>
        <taxon>Nematoda</taxon>
        <taxon>Chromadorea</taxon>
        <taxon>Rhabditida</taxon>
        <taxon>Rhabditina</taxon>
        <taxon>Rhabditomorpha</taxon>
        <taxon>Strongyloidea</taxon>
        <taxon>Strongylidae</taxon>
        <taxon>Strongylus</taxon>
    </lineage>
</organism>
<feature type="non-terminal residue" evidence="1">
    <location>
        <position position="42"/>
    </location>
</feature>
<sequence>MRESLPQLAVWPLVDQRSQRFLRSAFLAKKLASSLRRRENLH</sequence>
<evidence type="ECO:0000313" key="2">
    <source>
        <dbReference type="Proteomes" id="UP000270094"/>
    </source>
</evidence>